<dbReference type="EMBL" id="JADGMS010000014">
    <property type="protein sequence ID" value="KAF9669389.1"/>
    <property type="molecule type" value="Genomic_DNA"/>
</dbReference>
<evidence type="ECO:0000313" key="4">
    <source>
        <dbReference type="Proteomes" id="UP000657918"/>
    </source>
</evidence>
<dbReference type="AlphaFoldDB" id="A0A835JJ88"/>
<proteinExistence type="predicted"/>
<keyword evidence="4" id="KW-1185">Reference proteome</keyword>
<evidence type="ECO:0000256" key="2">
    <source>
        <dbReference type="SAM" id="SignalP"/>
    </source>
</evidence>
<evidence type="ECO:0000313" key="3">
    <source>
        <dbReference type="EMBL" id="KAF9669389.1"/>
    </source>
</evidence>
<dbReference type="Proteomes" id="UP000657918">
    <property type="component" value="Unassembled WGS sequence"/>
</dbReference>
<gene>
    <name evidence="3" type="ORF">SADUNF_Sadunf14G0102700</name>
</gene>
<protein>
    <recommendedName>
        <fullName evidence="5">Proline-rich protein</fullName>
    </recommendedName>
</protein>
<accession>A0A835JJ88</accession>
<sequence>MATNKGIVFLMLIAFLVVSTMAQSPSLHPHPPNHHLPLPYHQKPPPLYPPPPFLLFPQQVVPLLQLSALQLQPPLLPTVPF</sequence>
<feature type="chain" id="PRO_5032548237" description="Proline-rich protein" evidence="2">
    <location>
        <begin position="23"/>
        <end position="81"/>
    </location>
</feature>
<evidence type="ECO:0008006" key="5">
    <source>
        <dbReference type="Google" id="ProtNLM"/>
    </source>
</evidence>
<keyword evidence="2" id="KW-0732">Signal</keyword>
<feature type="region of interest" description="Disordered" evidence="1">
    <location>
        <begin position="23"/>
        <end position="43"/>
    </location>
</feature>
<comment type="caution">
    <text evidence="3">The sequence shown here is derived from an EMBL/GenBank/DDBJ whole genome shotgun (WGS) entry which is preliminary data.</text>
</comment>
<organism evidence="3 4">
    <name type="scientific">Salix dunnii</name>
    <dbReference type="NCBI Taxonomy" id="1413687"/>
    <lineage>
        <taxon>Eukaryota</taxon>
        <taxon>Viridiplantae</taxon>
        <taxon>Streptophyta</taxon>
        <taxon>Embryophyta</taxon>
        <taxon>Tracheophyta</taxon>
        <taxon>Spermatophyta</taxon>
        <taxon>Magnoliopsida</taxon>
        <taxon>eudicotyledons</taxon>
        <taxon>Gunneridae</taxon>
        <taxon>Pentapetalae</taxon>
        <taxon>rosids</taxon>
        <taxon>fabids</taxon>
        <taxon>Malpighiales</taxon>
        <taxon>Salicaceae</taxon>
        <taxon>Saliceae</taxon>
        <taxon>Salix</taxon>
    </lineage>
</organism>
<feature type="signal peptide" evidence="2">
    <location>
        <begin position="1"/>
        <end position="22"/>
    </location>
</feature>
<evidence type="ECO:0000256" key="1">
    <source>
        <dbReference type="SAM" id="MobiDB-lite"/>
    </source>
</evidence>
<reference evidence="3 4" key="1">
    <citation type="submission" date="2020-10" db="EMBL/GenBank/DDBJ databases">
        <title>Plant Genome Project.</title>
        <authorList>
            <person name="Zhang R.-G."/>
        </authorList>
    </citation>
    <scope>NUCLEOTIDE SEQUENCE [LARGE SCALE GENOMIC DNA]</scope>
    <source>
        <strain evidence="3">FAFU-HL-1</strain>
        <tissue evidence="3">Leaf</tissue>
    </source>
</reference>
<name>A0A835JJ88_9ROSI</name>